<proteinExistence type="predicted"/>
<evidence type="ECO:0000256" key="1">
    <source>
        <dbReference type="SAM" id="MobiDB-lite"/>
    </source>
</evidence>
<feature type="region of interest" description="Disordered" evidence="1">
    <location>
        <begin position="22"/>
        <end position="122"/>
    </location>
</feature>
<dbReference type="Proteomes" id="UP001363151">
    <property type="component" value="Unassembled WGS sequence"/>
</dbReference>
<dbReference type="EMBL" id="JBBJCI010000034">
    <property type="protein sequence ID" value="KAK7253762.1"/>
    <property type="molecule type" value="Genomic_DNA"/>
</dbReference>
<reference evidence="2 3" key="1">
    <citation type="submission" date="2024-03" db="EMBL/GenBank/DDBJ databases">
        <title>Aureococcus anophagefferens CCMP1851 and Kratosvirus quantuckense: Draft genome of a second virus-susceptible host strain in the model system.</title>
        <authorList>
            <person name="Chase E."/>
            <person name="Truchon A.R."/>
            <person name="Schepens W."/>
            <person name="Wilhelm S.W."/>
        </authorList>
    </citation>
    <scope>NUCLEOTIDE SEQUENCE [LARGE SCALE GENOMIC DNA]</scope>
    <source>
        <strain evidence="2 3">CCMP1851</strain>
    </source>
</reference>
<name>A0ABR1GD60_AURAN</name>
<feature type="compositionally biased region" description="Basic and acidic residues" evidence="1">
    <location>
        <begin position="38"/>
        <end position="56"/>
    </location>
</feature>
<protein>
    <submittedName>
        <fullName evidence="2">Uncharacterized protein</fullName>
    </submittedName>
</protein>
<evidence type="ECO:0000313" key="2">
    <source>
        <dbReference type="EMBL" id="KAK7253762.1"/>
    </source>
</evidence>
<comment type="caution">
    <text evidence="2">The sequence shown here is derived from an EMBL/GenBank/DDBJ whole genome shotgun (WGS) entry which is preliminary data.</text>
</comment>
<feature type="compositionally biased region" description="Basic and acidic residues" evidence="1">
    <location>
        <begin position="81"/>
        <end position="90"/>
    </location>
</feature>
<evidence type="ECO:0000313" key="3">
    <source>
        <dbReference type="Proteomes" id="UP001363151"/>
    </source>
</evidence>
<gene>
    <name evidence="2" type="ORF">SO694_00002525</name>
</gene>
<accession>A0ABR1GD60</accession>
<keyword evidence="3" id="KW-1185">Reference proteome</keyword>
<feature type="compositionally biased region" description="Basic residues" evidence="1">
    <location>
        <begin position="69"/>
        <end position="80"/>
    </location>
</feature>
<sequence length="122" mass="13683">MTVPNKRRLSHSLPELKLMDKVQQFLQDNPPVPAAAPADEHPGNRRRKIDLSRTEYRAPLIRQPEPPRRRPRRPRRRRERGARDGAERRAVGARVARGPGGQRGSKNYDLDATSSAGGPAPS</sequence>
<organism evidence="2 3">
    <name type="scientific">Aureococcus anophagefferens</name>
    <name type="common">Harmful bloom alga</name>
    <dbReference type="NCBI Taxonomy" id="44056"/>
    <lineage>
        <taxon>Eukaryota</taxon>
        <taxon>Sar</taxon>
        <taxon>Stramenopiles</taxon>
        <taxon>Ochrophyta</taxon>
        <taxon>Pelagophyceae</taxon>
        <taxon>Pelagomonadales</taxon>
        <taxon>Pelagomonadaceae</taxon>
        <taxon>Aureococcus</taxon>
    </lineage>
</organism>